<feature type="compositionally biased region" description="Acidic residues" evidence="1">
    <location>
        <begin position="825"/>
        <end position="850"/>
    </location>
</feature>
<dbReference type="EMBL" id="LAFY01000403">
    <property type="protein sequence ID" value="KJX98468.1"/>
    <property type="molecule type" value="Genomic_DNA"/>
</dbReference>
<accession>A0A0F4GMK9</accession>
<evidence type="ECO:0000256" key="1">
    <source>
        <dbReference type="SAM" id="MobiDB-lite"/>
    </source>
</evidence>
<sequence length="883" mass="100533">MTGRVRRGAGGKVPLPRNYSKRQTLTDRLDGLRKAPDSERLEVFEQTAKESKAFKGFRHHAAKTQSRQDYHLRLFKDWMAMKEGKEVDDFEEEDLLEICFPRDDDGQVAENIRQFLIVTYHKTAPRSRLTGERISYRSLTKFRDSLFFWARYFAHQRGDTAPDARLLFHHAAEAMRAVIKSDPDPVPEISKQTMKSFIGLSELRVLKDFVMSTSRDIEYAEQHLAAWDIARLTACRPGSICKSGQFARATPLRWIDIEFQRDGESGRFKLIIHFWNLAIKKPEDQERPEAERSSDARHVELPSPEPANLTFSAAHRLLVIAIRRGILQDIDTIEDLMAYTGKNIKIKPEFREDYLFYRGKPKGMGIDMKHPLTGHAPDTFTLERYYLFMGPMMNQTGLLMEEGDDVQFKEIYRKRWAPMVTSKIDDPAIKRTRGAALRAMTDRLVLADPETPNCTTEQERRNYRARLRLHAHRALLEHEKQESEQNLTQEQFEQRVSSLEASTFADAVLKRALELRKAGDDSARFQSEGNFVPEEDDEEEDTEPEQDLESGETEVPTDGRPIRLTFESELDEEAADGDVVQESSELSYQDYATAFMDIMLHNLESTETAWKDRLDKTCPTCQEDFTVSEDVKSKEFTSQYHLDIHLASNFHTPLVRFQRMVDNQGAGHEDGLYQCPYCYNANEDRLNHYAEQGIDPPSSDFTSRAALETHVKESSHLTDGQKHDSLKEDDGWYDTVFYPKQLKSTTKKRHLKGVKELEKLGIKYTRIAAPGGSGVRHKTIPGAVTGAEASGMHGRFANLASSSSAAANDGRLAKLTVTGVPLAADEVEDDEGEEEHEEDEEDEEEDEDEIMTGVGSMQQDPIEIGDDDGSSSLDDDEDMDVDG</sequence>
<dbReference type="AlphaFoldDB" id="A0A0F4GMK9"/>
<feature type="region of interest" description="Disordered" evidence="1">
    <location>
        <begin position="820"/>
        <end position="883"/>
    </location>
</feature>
<feature type="region of interest" description="Disordered" evidence="1">
    <location>
        <begin position="284"/>
        <end position="303"/>
    </location>
</feature>
<protein>
    <submittedName>
        <fullName evidence="2">Uncharacterized protein</fullName>
    </submittedName>
</protein>
<dbReference type="OrthoDB" id="3847937at2759"/>
<organism evidence="2 3">
    <name type="scientific">Zymoseptoria brevis</name>
    <dbReference type="NCBI Taxonomy" id="1047168"/>
    <lineage>
        <taxon>Eukaryota</taxon>
        <taxon>Fungi</taxon>
        <taxon>Dikarya</taxon>
        <taxon>Ascomycota</taxon>
        <taxon>Pezizomycotina</taxon>
        <taxon>Dothideomycetes</taxon>
        <taxon>Dothideomycetidae</taxon>
        <taxon>Mycosphaerellales</taxon>
        <taxon>Mycosphaerellaceae</taxon>
        <taxon>Zymoseptoria</taxon>
    </lineage>
</organism>
<keyword evidence="3" id="KW-1185">Reference proteome</keyword>
<gene>
    <name evidence="2" type="ORF">TI39_contig411g00017</name>
</gene>
<reference evidence="2 3" key="1">
    <citation type="submission" date="2015-03" db="EMBL/GenBank/DDBJ databases">
        <title>RNA-seq based gene annotation and comparative genomics of four Zymoseptoria species reveal species-specific pathogenicity related genes and transposable element activity.</title>
        <authorList>
            <person name="Grandaubert J."/>
            <person name="Bhattacharyya A."/>
            <person name="Stukenbrock E.H."/>
        </authorList>
    </citation>
    <scope>NUCLEOTIDE SEQUENCE [LARGE SCALE GENOMIC DNA]</scope>
    <source>
        <strain evidence="2 3">Zb18110</strain>
    </source>
</reference>
<evidence type="ECO:0000313" key="2">
    <source>
        <dbReference type="EMBL" id="KJX98468.1"/>
    </source>
</evidence>
<feature type="compositionally biased region" description="Acidic residues" evidence="1">
    <location>
        <begin position="533"/>
        <end position="552"/>
    </location>
</feature>
<feature type="compositionally biased region" description="Acidic residues" evidence="1">
    <location>
        <begin position="863"/>
        <end position="883"/>
    </location>
</feature>
<dbReference type="Proteomes" id="UP000033647">
    <property type="component" value="Unassembled WGS sequence"/>
</dbReference>
<feature type="compositionally biased region" description="Basic and acidic residues" evidence="1">
    <location>
        <begin position="284"/>
        <end position="300"/>
    </location>
</feature>
<name>A0A0F4GMK9_9PEZI</name>
<feature type="region of interest" description="Disordered" evidence="1">
    <location>
        <begin position="519"/>
        <end position="560"/>
    </location>
</feature>
<comment type="caution">
    <text evidence="2">The sequence shown here is derived from an EMBL/GenBank/DDBJ whole genome shotgun (WGS) entry which is preliminary data.</text>
</comment>
<proteinExistence type="predicted"/>
<evidence type="ECO:0000313" key="3">
    <source>
        <dbReference type="Proteomes" id="UP000033647"/>
    </source>
</evidence>